<sequence>MIAKINCKNFSNYPEHSYQFSLSKYLPNKYPLLLVQFQTPFDNLKKPISLKVHIQL</sequence>
<evidence type="ECO:0000313" key="1">
    <source>
        <dbReference type="EMBL" id="DAE12982.1"/>
    </source>
</evidence>
<protein>
    <submittedName>
        <fullName evidence="1">Uncharacterized protein</fullName>
    </submittedName>
</protein>
<dbReference type="EMBL" id="BK015561">
    <property type="protein sequence ID" value="DAE12982.1"/>
    <property type="molecule type" value="Genomic_DNA"/>
</dbReference>
<name>A0A8S5Q0Y0_9CAUD</name>
<organism evidence="1">
    <name type="scientific">Myoviridae sp. ct2DO6</name>
    <dbReference type="NCBI Taxonomy" id="2825020"/>
    <lineage>
        <taxon>Viruses</taxon>
        <taxon>Duplodnaviria</taxon>
        <taxon>Heunggongvirae</taxon>
        <taxon>Uroviricota</taxon>
        <taxon>Caudoviricetes</taxon>
    </lineage>
</organism>
<proteinExistence type="predicted"/>
<reference evidence="1" key="1">
    <citation type="journal article" date="2021" name="Proc. Natl. Acad. Sci. U.S.A.">
        <title>A Catalog of Tens of Thousands of Viruses from Human Metagenomes Reveals Hidden Associations with Chronic Diseases.</title>
        <authorList>
            <person name="Tisza M.J."/>
            <person name="Buck C.B."/>
        </authorList>
    </citation>
    <scope>NUCLEOTIDE SEQUENCE</scope>
    <source>
        <strain evidence="1">Ct2DO6</strain>
    </source>
</reference>
<accession>A0A8S5Q0Y0</accession>